<evidence type="ECO:0008006" key="4">
    <source>
        <dbReference type="Google" id="ProtNLM"/>
    </source>
</evidence>
<evidence type="ECO:0000256" key="1">
    <source>
        <dbReference type="SAM" id="Phobius"/>
    </source>
</evidence>
<feature type="transmembrane region" description="Helical" evidence="1">
    <location>
        <begin position="105"/>
        <end position="122"/>
    </location>
</feature>
<feature type="transmembrane region" description="Helical" evidence="1">
    <location>
        <begin position="65"/>
        <end position="85"/>
    </location>
</feature>
<gene>
    <name evidence="2" type="ORF">A3F47_00710</name>
</gene>
<feature type="transmembrane region" description="Helical" evidence="1">
    <location>
        <begin position="6"/>
        <end position="24"/>
    </location>
</feature>
<dbReference type="EMBL" id="MHOV01000010">
    <property type="protein sequence ID" value="OGZ70382.1"/>
    <property type="molecule type" value="Genomic_DNA"/>
</dbReference>
<reference evidence="2 3" key="1">
    <citation type="journal article" date="2016" name="Nat. Commun.">
        <title>Thousands of microbial genomes shed light on interconnected biogeochemical processes in an aquifer system.</title>
        <authorList>
            <person name="Anantharaman K."/>
            <person name="Brown C.T."/>
            <person name="Hug L.A."/>
            <person name="Sharon I."/>
            <person name="Castelle C.J."/>
            <person name="Probst A.J."/>
            <person name="Thomas B.C."/>
            <person name="Singh A."/>
            <person name="Wilkins M.J."/>
            <person name="Karaoz U."/>
            <person name="Brodie E.L."/>
            <person name="Williams K.H."/>
            <person name="Hubbard S.S."/>
            <person name="Banfield J.F."/>
        </authorList>
    </citation>
    <scope>NUCLEOTIDE SEQUENCE [LARGE SCALE GENOMIC DNA]</scope>
</reference>
<feature type="transmembrane region" description="Helical" evidence="1">
    <location>
        <begin position="36"/>
        <end position="59"/>
    </location>
</feature>
<evidence type="ECO:0000313" key="2">
    <source>
        <dbReference type="EMBL" id="OGZ70382.1"/>
    </source>
</evidence>
<organism evidence="2 3">
    <name type="scientific">Candidatus Staskawiczbacteria bacterium RIFCSPHIGHO2_12_FULL_38_11</name>
    <dbReference type="NCBI Taxonomy" id="1802209"/>
    <lineage>
        <taxon>Bacteria</taxon>
        <taxon>Candidatus Staskawicziibacteriota</taxon>
    </lineage>
</organism>
<keyword evidence="1" id="KW-0812">Transmembrane</keyword>
<dbReference type="AlphaFoldDB" id="A0A1G2I6E8"/>
<name>A0A1G2I6E8_9BACT</name>
<protein>
    <recommendedName>
        <fullName evidence="4">Integral membrane protein (PIN domain superfamily)</fullName>
    </recommendedName>
</protein>
<comment type="caution">
    <text evidence="2">The sequence shown here is derived from an EMBL/GenBank/DDBJ whole genome shotgun (WGS) entry which is preliminary data.</text>
</comment>
<accession>A0A1G2I6E8</accession>
<sequence>MDISILLARVIGLFVVISTLAILMRYKHFVLIEKEAAKNLVLVHLSGFSILILGILLVVNHNIWVLDWRVIITIISWMVLLKGILRVFYPELVMKIINKKAHNKLFILAEVFVFLIGLYLIYKGFFNLPVD</sequence>
<proteinExistence type="predicted"/>
<keyword evidence="1" id="KW-1133">Transmembrane helix</keyword>
<keyword evidence="1" id="KW-0472">Membrane</keyword>
<dbReference type="Proteomes" id="UP000179214">
    <property type="component" value="Unassembled WGS sequence"/>
</dbReference>
<evidence type="ECO:0000313" key="3">
    <source>
        <dbReference type="Proteomes" id="UP000179214"/>
    </source>
</evidence>